<organism evidence="2 3">
    <name type="scientific">Beauveria brongniartii RCEF 3172</name>
    <dbReference type="NCBI Taxonomy" id="1081107"/>
    <lineage>
        <taxon>Eukaryota</taxon>
        <taxon>Fungi</taxon>
        <taxon>Dikarya</taxon>
        <taxon>Ascomycota</taxon>
        <taxon>Pezizomycotina</taxon>
        <taxon>Sordariomycetes</taxon>
        <taxon>Hypocreomycetidae</taxon>
        <taxon>Hypocreales</taxon>
        <taxon>Cordycipitaceae</taxon>
        <taxon>Beauveria</taxon>
        <taxon>Beauveria brongniartii</taxon>
    </lineage>
</organism>
<dbReference type="AlphaFoldDB" id="A0A167B8Z1"/>
<keyword evidence="3" id="KW-1185">Reference proteome</keyword>
<name>A0A167B8Z1_9HYPO</name>
<reference evidence="2 3" key="1">
    <citation type="journal article" date="2016" name="Genome Biol. Evol.">
        <title>Divergent and convergent evolution of fungal pathogenicity.</title>
        <authorList>
            <person name="Shang Y."/>
            <person name="Xiao G."/>
            <person name="Zheng P."/>
            <person name="Cen K."/>
            <person name="Zhan S."/>
            <person name="Wang C."/>
        </authorList>
    </citation>
    <scope>NUCLEOTIDE SEQUENCE [LARGE SCALE GENOMIC DNA]</scope>
    <source>
        <strain evidence="2 3">RCEF 3172</strain>
    </source>
</reference>
<protein>
    <submittedName>
        <fullName evidence="2">Uncharacterized protein</fullName>
    </submittedName>
</protein>
<evidence type="ECO:0000313" key="2">
    <source>
        <dbReference type="EMBL" id="OAA39785.1"/>
    </source>
</evidence>
<evidence type="ECO:0000313" key="3">
    <source>
        <dbReference type="Proteomes" id="UP000076863"/>
    </source>
</evidence>
<sequence length="108" mass="11496">MATFLASSSALLIGLQVLGDYNDYSMSELILDDGTVMIQTDAVKGCRPSRVTGWHFENGPNGPRACQANDTHSAMEGGNHNVFNAGKPLPKLDNVDDLKAALIHVGVL</sequence>
<evidence type="ECO:0000256" key="1">
    <source>
        <dbReference type="SAM" id="SignalP"/>
    </source>
</evidence>
<dbReference type="Proteomes" id="UP000076863">
    <property type="component" value="Unassembled WGS sequence"/>
</dbReference>
<accession>A0A167B8Z1</accession>
<comment type="caution">
    <text evidence="2">The sequence shown here is derived from an EMBL/GenBank/DDBJ whole genome shotgun (WGS) entry which is preliminary data.</text>
</comment>
<feature type="chain" id="PRO_5007884079" evidence="1">
    <location>
        <begin position="20"/>
        <end position="108"/>
    </location>
</feature>
<gene>
    <name evidence="2" type="ORF">BBO_06311</name>
</gene>
<feature type="signal peptide" evidence="1">
    <location>
        <begin position="1"/>
        <end position="19"/>
    </location>
</feature>
<proteinExistence type="predicted"/>
<dbReference type="EMBL" id="AZHA01000021">
    <property type="protein sequence ID" value="OAA39785.1"/>
    <property type="molecule type" value="Genomic_DNA"/>
</dbReference>
<dbReference type="OrthoDB" id="2322999at2759"/>
<keyword evidence="1" id="KW-0732">Signal</keyword>